<dbReference type="InParanoid" id="A8PEX0"/>
<accession>A8PEX0</accession>
<comment type="caution">
    <text evidence="1">The sequence shown here is derived from an EMBL/GenBank/DDBJ whole genome shotgun (WGS) entry which is preliminary data.</text>
</comment>
<dbReference type="EMBL" id="AACS02000008">
    <property type="protein sequence ID" value="EAU80917.2"/>
    <property type="molecule type" value="Genomic_DNA"/>
</dbReference>
<evidence type="ECO:0000313" key="1">
    <source>
        <dbReference type="EMBL" id="EAU80917.2"/>
    </source>
</evidence>
<keyword evidence="2" id="KW-1185">Reference proteome</keyword>
<name>A8PEX0_COPC7</name>
<protein>
    <submittedName>
        <fullName evidence="1">Uncharacterized protein</fullName>
    </submittedName>
</protein>
<dbReference type="VEuPathDB" id="FungiDB:CC1G_03093"/>
<dbReference type="KEGG" id="cci:CC1G_03093"/>
<sequence length="192" mass="20911">MSYSFAPSELEAVVESLVPDAKIWTAGNGGLDGSDDGTPGPAHALHWVSNRTQGADTLASESTSVTPHHLPVRFTGNGRANPQSARFTALDRLGMLGENLVEKVCWSLVRYWALLGPNTHLPSVAADLRTTRALRRRQLLMNVLKPDDMERIRSVGSRSTDQVRILISIDKASEIVAPFAYKFMKTVGQVAS</sequence>
<gene>
    <name evidence="1" type="ORF">CC1G_03093</name>
</gene>
<dbReference type="RefSeq" id="XP_001840864.2">
    <property type="nucleotide sequence ID" value="XM_001840812.2"/>
</dbReference>
<proteinExistence type="predicted"/>
<dbReference type="Proteomes" id="UP000001861">
    <property type="component" value="Unassembled WGS sequence"/>
</dbReference>
<dbReference type="GeneID" id="6017519"/>
<dbReference type="OrthoDB" id="3240817at2759"/>
<dbReference type="AlphaFoldDB" id="A8PEX0"/>
<dbReference type="HOGENOM" id="CLU_1415093_0_0_1"/>
<reference evidence="1 2" key="1">
    <citation type="journal article" date="2010" name="Proc. Natl. Acad. Sci. U.S.A.">
        <title>Insights into evolution of multicellular fungi from the assembled chromosomes of the mushroom Coprinopsis cinerea (Coprinus cinereus).</title>
        <authorList>
            <person name="Stajich J.E."/>
            <person name="Wilke S.K."/>
            <person name="Ahren D."/>
            <person name="Au C.H."/>
            <person name="Birren B.W."/>
            <person name="Borodovsky M."/>
            <person name="Burns C."/>
            <person name="Canback B."/>
            <person name="Casselton L.A."/>
            <person name="Cheng C.K."/>
            <person name="Deng J."/>
            <person name="Dietrich F.S."/>
            <person name="Fargo D.C."/>
            <person name="Farman M.L."/>
            <person name="Gathman A.C."/>
            <person name="Goldberg J."/>
            <person name="Guigo R."/>
            <person name="Hoegger P.J."/>
            <person name="Hooker J.B."/>
            <person name="Huggins A."/>
            <person name="James T.Y."/>
            <person name="Kamada T."/>
            <person name="Kilaru S."/>
            <person name="Kodira C."/>
            <person name="Kues U."/>
            <person name="Kupfer D."/>
            <person name="Kwan H.S."/>
            <person name="Lomsadze A."/>
            <person name="Li W."/>
            <person name="Lilly W.W."/>
            <person name="Ma L.J."/>
            <person name="Mackey A.J."/>
            <person name="Manning G."/>
            <person name="Martin F."/>
            <person name="Muraguchi H."/>
            <person name="Natvig D.O."/>
            <person name="Palmerini H."/>
            <person name="Ramesh M.A."/>
            <person name="Rehmeyer C.J."/>
            <person name="Roe B.A."/>
            <person name="Shenoy N."/>
            <person name="Stanke M."/>
            <person name="Ter-Hovhannisyan V."/>
            <person name="Tunlid A."/>
            <person name="Velagapudi R."/>
            <person name="Vision T.J."/>
            <person name="Zeng Q."/>
            <person name="Zolan M.E."/>
            <person name="Pukkila P.J."/>
        </authorList>
    </citation>
    <scope>NUCLEOTIDE SEQUENCE [LARGE SCALE GENOMIC DNA]</scope>
    <source>
        <strain evidence="2">Okayama-7 / 130 / ATCC MYA-4618 / FGSC 9003</strain>
    </source>
</reference>
<organism evidence="1 2">
    <name type="scientific">Coprinopsis cinerea (strain Okayama-7 / 130 / ATCC MYA-4618 / FGSC 9003)</name>
    <name type="common">Inky cap fungus</name>
    <name type="synonym">Hormographiella aspergillata</name>
    <dbReference type="NCBI Taxonomy" id="240176"/>
    <lineage>
        <taxon>Eukaryota</taxon>
        <taxon>Fungi</taxon>
        <taxon>Dikarya</taxon>
        <taxon>Basidiomycota</taxon>
        <taxon>Agaricomycotina</taxon>
        <taxon>Agaricomycetes</taxon>
        <taxon>Agaricomycetidae</taxon>
        <taxon>Agaricales</taxon>
        <taxon>Agaricineae</taxon>
        <taxon>Psathyrellaceae</taxon>
        <taxon>Coprinopsis</taxon>
    </lineage>
</organism>
<evidence type="ECO:0000313" key="2">
    <source>
        <dbReference type="Proteomes" id="UP000001861"/>
    </source>
</evidence>